<sequence>MLHAVSKHWNDYVLVE</sequence>
<proteinExistence type="predicted"/>
<organism evidence="1">
    <name type="scientific">Rhizophora mucronata</name>
    <name type="common">Asiatic mangrove</name>
    <dbReference type="NCBI Taxonomy" id="61149"/>
    <lineage>
        <taxon>Eukaryota</taxon>
        <taxon>Viridiplantae</taxon>
        <taxon>Streptophyta</taxon>
        <taxon>Embryophyta</taxon>
        <taxon>Tracheophyta</taxon>
        <taxon>Spermatophyta</taxon>
        <taxon>Magnoliopsida</taxon>
        <taxon>eudicotyledons</taxon>
        <taxon>Gunneridae</taxon>
        <taxon>Pentapetalae</taxon>
        <taxon>rosids</taxon>
        <taxon>fabids</taxon>
        <taxon>Malpighiales</taxon>
        <taxon>Rhizophoraceae</taxon>
        <taxon>Rhizophora</taxon>
    </lineage>
</organism>
<dbReference type="AlphaFoldDB" id="A0A2P2NTM7"/>
<name>A0A2P2NTM7_RHIMU</name>
<reference evidence="1" key="1">
    <citation type="submission" date="2018-02" db="EMBL/GenBank/DDBJ databases">
        <title>Rhizophora mucronata_Transcriptome.</title>
        <authorList>
            <person name="Meera S.P."/>
            <person name="Sreeshan A."/>
            <person name="Augustine A."/>
        </authorList>
    </citation>
    <scope>NUCLEOTIDE SEQUENCE</scope>
    <source>
        <tissue evidence="1">Leaf</tissue>
    </source>
</reference>
<dbReference type="EMBL" id="GGEC01065378">
    <property type="protein sequence ID" value="MBX45862.1"/>
    <property type="molecule type" value="Transcribed_RNA"/>
</dbReference>
<protein>
    <submittedName>
        <fullName evidence="1">Uncharacterized protein</fullName>
    </submittedName>
</protein>
<accession>A0A2P2NTM7</accession>
<evidence type="ECO:0000313" key="1">
    <source>
        <dbReference type="EMBL" id="MBX45862.1"/>
    </source>
</evidence>